<protein>
    <submittedName>
        <fullName evidence="12">Serine threonine-kinase</fullName>
    </submittedName>
</protein>
<feature type="compositionally biased region" description="Low complexity" evidence="10">
    <location>
        <begin position="912"/>
        <end position="923"/>
    </location>
</feature>
<name>A0A2P6TJH7_CHLSO</name>
<dbReference type="SMART" id="SM00855">
    <property type="entry name" value="PGAM"/>
    <property type="match status" value="1"/>
</dbReference>
<dbReference type="InterPro" id="IPR003591">
    <property type="entry name" value="Leu-rich_rpt_typical-subtyp"/>
</dbReference>
<feature type="compositionally biased region" description="Pro residues" evidence="10">
    <location>
        <begin position="977"/>
        <end position="989"/>
    </location>
</feature>
<gene>
    <name evidence="12" type="ORF">C2E21_7129</name>
</gene>
<dbReference type="CDD" id="cd13999">
    <property type="entry name" value="STKc_MAP3K-like"/>
    <property type="match status" value="1"/>
</dbReference>
<dbReference type="GO" id="GO:0004672">
    <property type="term" value="F:protein kinase activity"/>
    <property type="evidence" value="ECO:0007669"/>
    <property type="project" value="InterPro"/>
</dbReference>
<dbReference type="CDD" id="cd07067">
    <property type="entry name" value="HP_PGM_like"/>
    <property type="match status" value="1"/>
</dbReference>
<evidence type="ECO:0000256" key="1">
    <source>
        <dbReference type="ARBA" id="ARBA00004430"/>
    </source>
</evidence>
<evidence type="ECO:0000256" key="3">
    <source>
        <dbReference type="ARBA" id="ARBA00022614"/>
    </source>
</evidence>
<dbReference type="SUPFAM" id="SSF56112">
    <property type="entry name" value="Protein kinase-like (PK-like)"/>
    <property type="match status" value="1"/>
</dbReference>
<dbReference type="Gene3D" id="3.80.10.10">
    <property type="entry name" value="Ribonuclease Inhibitor"/>
    <property type="match status" value="1"/>
</dbReference>
<evidence type="ECO:0000256" key="8">
    <source>
        <dbReference type="ARBA" id="ARBA00022840"/>
    </source>
</evidence>
<keyword evidence="8 9" id="KW-0067">ATP-binding</keyword>
<dbReference type="InterPro" id="IPR017441">
    <property type="entry name" value="Protein_kinase_ATP_BS"/>
</dbReference>
<evidence type="ECO:0000256" key="7">
    <source>
        <dbReference type="ARBA" id="ARBA00022777"/>
    </source>
</evidence>
<feature type="region of interest" description="Disordered" evidence="10">
    <location>
        <begin position="446"/>
        <end position="467"/>
    </location>
</feature>
<dbReference type="STRING" id="3076.A0A2P6TJH7"/>
<dbReference type="Pfam" id="PF07714">
    <property type="entry name" value="PK_Tyr_Ser-Thr"/>
    <property type="match status" value="1"/>
</dbReference>
<evidence type="ECO:0000256" key="4">
    <source>
        <dbReference type="ARBA" id="ARBA00022679"/>
    </source>
</evidence>
<dbReference type="GO" id="GO:0005930">
    <property type="term" value="C:axoneme"/>
    <property type="evidence" value="ECO:0007669"/>
    <property type="project" value="UniProtKB-SubCell"/>
</dbReference>
<dbReference type="InterPro" id="IPR032675">
    <property type="entry name" value="LRR_dom_sf"/>
</dbReference>
<dbReference type="PROSITE" id="PS00108">
    <property type="entry name" value="PROTEIN_KINASE_ST"/>
    <property type="match status" value="1"/>
</dbReference>
<evidence type="ECO:0000256" key="2">
    <source>
        <dbReference type="ARBA" id="ARBA00022527"/>
    </source>
</evidence>
<dbReference type="InterPro" id="IPR013078">
    <property type="entry name" value="His_Pase_superF_clade-1"/>
</dbReference>
<feature type="region of interest" description="Disordered" evidence="10">
    <location>
        <begin position="912"/>
        <end position="1047"/>
    </location>
</feature>
<feature type="domain" description="Protein kinase" evidence="11">
    <location>
        <begin position="622"/>
        <end position="865"/>
    </location>
</feature>
<dbReference type="OrthoDB" id="4062651at2759"/>
<proteinExistence type="predicted"/>
<dbReference type="InterPro" id="IPR011009">
    <property type="entry name" value="Kinase-like_dom_sf"/>
</dbReference>
<feature type="region of interest" description="Disordered" evidence="10">
    <location>
        <begin position="66"/>
        <end position="97"/>
    </location>
</feature>
<feature type="compositionally biased region" description="Low complexity" evidence="10">
    <location>
        <begin position="935"/>
        <end position="961"/>
    </location>
</feature>
<dbReference type="AlphaFoldDB" id="A0A2P6TJH7"/>
<dbReference type="SMART" id="SM00220">
    <property type="entry name" value="S_TKc"/>
    <property type="match status" value="1"/>
</dbReference>
<organism evidence="12 13">
    <name type="scientific">Chlorella sorokiniana</name>
    <name type="common">Freshwater green alga</name>
    <dbReference type="NCBI Taxonomy" id="3076"/>
    <lineage>
        <taxon>Eukaryota</taxon>
        <taxon>Viridiplantae</taxon>
        <taxon>Chlorophyta</taxon>
        <taxon>core chlorophytes</taxon>
        <taxon>Trebouxiophyceae</taxon>
        <taxon>Chlorellales</taxon>
        <taxon>Chlorellaceae</taxon>
        <taxon>Chlorella clade</taxon>
        <taxon>Chlorella</taxon>
    </lineage>
</organism>
<dbReference type="InterPro" id="IPR000719">
    <property type="entry name" value="Prot_kinase_dom"/>
</dbReference>
<comment type="subcellular location">
    <subcellularLocation>
        <location evidence="1">Cytoplasm</location>
        <location evidence="1">Cytoskeleton</location>
        <location evidence="1">Cilium axoneme</location>
    </subcellularLocation>
</comment>
<dbReference type="InterPro" id="IPR001245">
    <property type="entry name" value="Ser-Thr/Tyr_kinase_cat_dom"/>
</dbReference>
<keyword evidence="6 9" id="KW-0547">Nucleotide-binding</keyword>
<feature type="compositionally biased region" description="Low complexity" evidence="10">
    <location>
        <begin position="66"/>
        <end position="84"/>
    </location>
</feature>
<evidence type="ECO:0000256" key="5">
    <source>
        <dbReference type="ARBA" id="ARBA00022737"/>
    </source>
</evidence>
<keyword evidence="7" id="KW-0418">Kinase</keyword>
<dbReference type="SMART" id="SM00369">
    <property type="entry name" value="LRR_TYP"/>
    <property type="match status" value="3"/>
</dbReference>
<feature type="region of interest" description="Disordered" evidence="10">
    <location>
        <begin position="562"/>
        <end position="593"/>
    </location>
</feature>
<dbReference type="InterPro" id="IPR029033">
    <property type="entry name" value="His_PPase_superfam"/>
</dbReference>
<dbReference type="Gene3D" id="1.10.510.10">
    <property type="entry name" value="Transferase(Phosphotransferase) domain 1"/>
    <property type="match status" value="1"/>
</dbReference>
<dbReference type="PANTHER" id="PTHR48056:SF81">
    <property type="entry name" value="RECEPTOR PROTEIN-TYROSINE KINASE CEPR1"/>
    <property type="match status" value="1"/>
</dbReference>
<dbReference type="SUPFAM" id="SSF52058">
    <property type="entry name" value="L domain-like"/>
    <property type="match status" value="1"/>
</dbReference>
<dbReference type="EMBL" id="LHPG02000014">
    <property type="protein sequence ID" value="PRW39362.1"/>
    <property type="molecule type" value="Genomic_DNA"/>
</dbReference>
<dbReference type="PROSITE" id="PS00107">
    <property type="entry name" value="PROTEIN_KINASE_ATP"/>
    <property type="match status" value="1"/>
</dbReference>
<dbReference type="Proteomes" id="UP000239899">
    <property type="component" value="Unassembled WGS sequence"/>
</dbReference>
<dbReference type="Gene3D" id="3.40.50.1240">
    <property type="entry name" value="Phosphoglycerate mutase-like"/>
    <property type="match status" value="1"/>
</dbReference>
<dbReference type="InterPro" id="IPR008271">
    <property type="entry name" value="Ser/Thr_kinase_AS"/>
</dbReference>
<evidence type="ECO:0000256" key="6">
    <source>
        <dbReference type="ARBA" id="ARBA00022741"/>
    </source>
</evidence>
<keyword evidence="4" id="KW-0808">Transferase</keyword>
<dbReference type="InterPro" id="IPR001611">
    <property type="entry name" value="Leu-rich_rpt"/>
</dbReference>
<sequence length="1047" mass="110758">MAEQPRAWRNTYWLLRHGRSTANEKDLIVSHLANGELPEWGLTEVGRSQAAAAGEQLRALLAAAKGTTRSSANGSSSGTDVSSSNGGGSNGAGNSSSGTVHFLASPFSRAWETAQGAIKALGTSAGSPQLLQAEPALRERNFGDYEMTSCSNYNEVWQEDAKSTANRPPGEGGESVDDVAARTLGLLERLEAQHAGQHFVLVSHGDALSLQCPGCEVKAQGHLAEEVAKLHTLTALNMQNNALNGTLPAAYGAPGALPRLLSLVLSNNQLSGTLPPEWGEPGAFPALSLLALGSNQLTGELPPEPALPSLLILRLHNNDLTGTLPPAWGTNSSMPHLRVASLQGNRLSGPLPKEWAESGKLMELEEVHLQDNQLTGGLPPLWGGWGDEGLPALRVLNLTNNPIGAALSNTSLQGTLPASWDCQEAARCGLHSLQALWLDKSSYSLPPGPAAPPTDGARASPPQPLLPSPFAALAAELEPSPTHNSSEPAMGGMAVQQQRRPFHKSASVGSLAGKLGGVGGADTDHALEAEIDRHFSIEMASLQPRHPPLSPLIDAVFTRSAGSTAGTASGSTGGALRRLPSKTSSGGGSTTLVPIEESLPRLDPFSDWQITPEEIEICKRPDGSDWELGTGGFGKVYKALRHGAQPVAVKVLAAVGDRYQSQEEAFVREIALLRACRDPNVVAFLGACIQTDRTMLVTEYCDGGNLTRNLMAGRVTWYRRGKKIALDVARGLTYLHAKRIVHFDVKSPNVLLARDGTAKISDVGMAKIMAQEFSGITGNVGTLAWAAPEMLLGARCTEKADIYAYGVVLWEICTAQTPVRGQLRDVHVPEECPAEVRELILDCLATNPRNRPTAKEIASLDDPAAQLAELQRTLLGPAGLADAEQWKRRLQQAAQRPAAPLEQVPYQLRGSQLLPPLGQGEQLTMLGLPPPPPQQQQAQQAQLLHAQQQQQQQQQQQAQQQREGAALPPAAHGQPPLSQPPSAAAPPAAPSLAAQLAKLQSLLQQPGSSRPPAAAEQPLSPQQLPSPQQQQQQQQQQPAAAAAAGHA</sequence>
<evidence type="ECO:0000259" key="11">
    <source>
        <dbReference type="PROSITE" id="PS50011"/>
    </source>
</evidence>
<dbReference type="PANTHER" id="PTHR48056">
    <property type="entry name" value="LRR RECEPTOR-LIKE SERINE/THREONINE-PROTEIN KINASE-RELATED"/>
    <property type="match status" value="1"/>
</dbReference>
<keyword evidence="3" id="KW-0433">Leucine-rich repeat</keyword>
<dbReference type="GO" id="GO:0005524">
    <property type="term" value="F:ATP binding"/>
    <property type="evidence" value="ECO:0007669"/>
    <property type="project" value="UniProtKB-UniRule"/>
</dbReference>
<keyword evidence="5" id="KW-0677">Repeat</keyword>
<keyword evidence="2" id="KW-0723">Serine/threonine-protein kinase</keyword>
<dbReference type="Pfam" id="PF00560">
    <property type="entry name" value="LRR_1"/>
    <property type="match status" value="1"/>
</dbReference>
<dbReference type="Pfam" id="PF00300">
    <property type="entry name" value="His_Phos_1"/>
    <property type="match status" value="1"/>
</dbReference>
<reference evidence="12 13" key="1">
    <citation type="journal article" date="2018" name="Plant J.">
        <title>Genome sequences of Chlorella sorokiniana UTEX 1602 and Micractinium conductrix SAG 241.80: implications to maltose excretion by a green alga.</title>
        <authorList>
            <person name="Arriola M.B."/>
            <person name="Velmurugan N."/>
            <person name="Zhang Y."/>
            <person name="Plunkett M.H."/>
            <person name="Hondzo H."/>
            <person name="Barney B.M."/>
        </authorList>
    </citation>
    <scope>NUCLEOTIDE SEQUENCE [LARGE SCALE GENOMIC DNA]</scope>
    <source>
        <strain evidence="13">UTEX 1602</strain>
    </source>
</reference>
<evidence type="ECO:0000313" key="12">
    <source>
        <dbReference type="EMBL" id="PRW39362.1"/>
    </source>
</evidence>
<evidence type="ECO:0000313" key="13">
    <source>
        <dbReference type="Proteomes" id="UP000239899"/>
    </source>
</evidence>
<accession>A0A2P6TJH7</accession>
<evidence type="ECO:0000256" key="10">
    <source>
        <dbReference type="SAM" id="MobiDB-lite"/>
    </source>
</evidence>
<keyword evidence="13" id="KW-1185">Reference proteome</keyword>
<evidence type="ECO:0000256" key="9">
    <source>
        <dbReference type="PROSITE-ProRule" id="PRU10141"/>
    </source>
</evidence>
<feature type="binding site" evidence="9">
    <location>
        <position position="650"/>
    </location>
    <ligand>
        <name>ATP</name>
        <dbReference type="ChEBI" id="CHEBI:30616"/>
    </ligand>
</feature>
<dbReference type="InterPro" id="IPR050647">
    <property type="entry name" value="Plant_LRR-RLKs"/>
</dbReference>
<dbReference type="PROSITE" id="PS50011">
    <property type="entry name" value="PROTEIN_KINASE_DOM"/>
    <property type="match status" value="1"/>
</dbReference>
<feature type="compositionally biased region" description="Low complexity" evidence="10">
    <location>
        <begin position="990"/>
        <end position="1047"/>
    </location>
</feature>
<dbReference type="SUPFAM" id="SSF53254">
    <property type="entry name" value="Phosphoglycerate mutase-like"/>
    <property type="match status" value="1"/>
</dbReference>
<comment type="caution">
    <text evidence="12">The sequence shown here is derived from an EMBL/GenBank/DDBJ whole genome shotgun (WGS) entry which is preliminary data.</text>
</comment>